<keyword evidence="2" id="KW-1185">Reference proteome</keyword>
<accession>A0A7J9DJL6</accession>
<dbReference type="EMBL" id="JABEZW010000003">
    <property type="protein sequence ID" value="MBA0760932.1"/>
    <property type="molecule type" value="Genomic_DNA"/>
</dbReference>
<comment type="caution">
    <text evidence="1">The sequence shown here is derived from an EMBL/GenBank/DDBJ whole genome shotgun (WGS) entry which is preliminary data.</text>
</comment>
<reference evidence="1 2" key="1">
    <citation type="journal article" date="2019" name="Genome Biol. Evol.">
        <title>Insights into the evolution of the New World diploid cottons (Gossypium, subgenus Houzingenia) based on genome sequencing.</title>
        <authorList>
            <person name="Grover C.E."/>
            <person name="Arick M.A. 2nd"/>
            <person name="Thrash A."/>
            <person name="Conover J.L."/>
            <person name="Sanders W.S."/>
            <person name="Peterson D.G."/>
            <person name="Frelichowski J.E."/>
            <person name="Scheffler J.A."/>
            <person name="Scheffler B.E."/>
            <person name="Wendel J.F."/>
        </authorList>
    </citation>
    <scope>NUCLEOTIDE SEQUENCE [LARGE SCALE GENOMIC DNA]</scope>
    <source>
        <strain evidence="1">8</strain>
        <tissue evidence="1">Leaf</tissue>
    </source>
</reference>
<dbReference type="PANTHER" id="PTHR37718:SF2">
    <property type="entry name" value="OS03G0205150 PROTEIN"/>
    <property type="match status" value="1"/>
</dbReference>
<protein>
    <submittedName>
        <fullName evidence="1">Uncharacterized protein</fullName>
    </submittedName>
</protein>
<dbReference type="AlphaFoldDB" id="A0A7J9DJL6"/>
<name>A0A7J9DJL6_9ROSI</name>
<dbReference type="Gene3D" id="3.30.420.40">
    <property type="match status" value="1"/>
</dbReference>
<evidence type="ECO:0000313" key="2">
    <source>
        <dbReference type="Proteomes" id="UP000593568"/>
    </source>
</evidence>
<proteinExistence type="predicted"/>
<dbReference type="PANTHER" id="PTHR37718">
    <property type="entry name" value="BNAC03G61340D PROTEIN"/>
    <property type="match status" value="1"/>
</dbReference>
<sequence length="270" mass="30006">MLNTNYNEMGMSGVNDETEIIANADDVINIEGTKDLIPIPSSTFKSTGCDNLLLFDQYYQMTTVRTKNRFNGSTIQRWSFISCVDDNSGIVVVYDMGIEKQITARAVSSILVVKMRESANAHLSSTVGIALIFRFGDETSRVSLSTIKEGIFKVKIVAGHINLGVRRVYEVSNGFRLLVMGRMNCSVDVKRTMLIRDLIENVVKICSRFSVVEEEMLMRKFHELMKAQAVNKKNENNGNISTALVDPACIEGDETGNSAPSVLVKSKEQL</sequence>
<organism evidence="1 2">
    <name type="scientific">Gossypium trilobum</name>
    <dbReference type="NCBI Taxonomy" id="34281"/>
    <lineage>
        <taxon>Eukaryota</taxon>
        <taxon>Viridiplantae</taxon>
        <taxon>Streptophyta</taxon>
        <taxon>Embryophyta</taxon>
        <taxon>Tracheophyta</taxon>
        <taxon>Spermatophyta</taxon>
        <taxon>Magnoliopsida</taxon>
        <taxon>eudicotyledons</taxon>
        <taxon>Gunneridae</taxon>
        <taxon>Pentapetalae</taxon>
        <taxon>rosids</taxon>
        <taxon>malvids</taxon>
        <taxon>Malvales</taxon>
        <taxon>Malvaceae</taxon>
        <taxon>Malvoideae</taxon>
        <taxon>Gossypium</taxon>
    </lineage>
</organism>
<dbReference type="Proteomes" id="UP000593568">
    <property type="component" value="Unassembled WGS sequence"/>
</dbReference>
<evidence type="ECO:0000313" key="1">
    <source>
        <dbReference type="EMBL" id="MBA0760932.1"/>
    </source>
</evidence>
<gene>
    <name evidence="1" type="ORF">Gotri_023644</name>
</gene>